<gene>
    <name evidence="2" type="ORF">T190115A13A_80138</name>
</gene>
<dbReference type="RefSeq" id="WP_348740158.1">
    <property type="nucleotide sequence ID" value="NZ_CAXJRC010000045.1"/>
</dbReference>
<dbReference type="PANTHER" id="PTHR41282">
    <property type="entry name" value="CONSERVED TRANSMEMBRANE PROTEIN-RELATED"/>
    <property type="match status" value="1"/>
</dbReference>
<evidence type="ECO:0000313" key="3">
    <source>
        <dbReference type="Proteomes" id="UP001497602"/>
    </source>
</evidence>
<feature type="transmembrane region" description="Helical" evidence="1">
    <location>
        <begin position="149"/>
        <end position="170"/>
    </location>
</feature>
<keyword evidence="1" id="KW-1133">Transmembrane helix</keyword>
<evidence type="ECO:0000313" key="2">
    <source>
        <dbReference type="EMBL" id="CAL2108563.1"/>
    </source>
</evidence>
<keyword evidence="3" id="KW-1185">Reference proteome</keyword>
<feature type="transmembrane region" description="Helical" evidence="1">
    <location>
        <begin position="89"/>
        <end position="110"/>
    </location>
</feature>
<dbReference type="InterPro" id="IPR010539">
    <property type="entry name" value="BaxI_1-like"/>
</dbReference>
<reference evidence="2 3" key="1">
    <citation type="submission" date="2024-05" db="EMBL/GenBank/DDBJ databases">
        <authorList>
            <person name="Duchaud E."/>
        </authorList>
    </citation>
    <scope>NUCLEOTIDE SEQUENCE [LARGE SCALE GENOMIC DNA]</scope>
    <source>
        <strain evidence="2">Ena-SAMPLE-TAB-13-05-2024-13:56:06:370-140305</strain>
    </source>
</reference>
<dbReference type="PANTHER" id="PTHR41282:SF1">
    <property type="entry name" value="CONSERVED TRANSMEMBRANE PROTEIN-RELATED"/>
    <property type="match status" value="1"/>
</dbReference>
<feature type="transmembrane region" description="Helical" evidence="1">
    <location>
        <begin position="221"/>
        <end position="240"/>
    </location>
</feature>
<keyword evidence="1" id="KW-0812">Transmembrane</keyword>
<proteinExistence type="predicted"/>
<dbReference type="Proteomes" id="UP001497602">
    <property type="component" value="Unassembled WGS sequence"/>
</dbReference>
<name>A0ABP1FDV1_9FLAO</name>
<comment type="caution">
    <text evidence="2">The sequence shown here is derived from an EMBL/GenBank/DDBJ whole genome shotgun (WGS) entry which is preliminary data.</text>
</comment>
<evidence type="ECO:0000256" key="1">
    <source>
        <dbReference type="SAM" id="Phobius"/>
    </source>
</evidence>
<dbReference type="Pfam" id="PF12811">
    <property type="entry name" value="BaxI_1"/>
    <property type="match status" value="1"/>
</dbReference>
<feature type="transmembrane region" description="Helical" evidence="1">
    <location>
        <begin position="62"/>
        <end position="82"/>
    </location>
</feature>
<dbReference type="EMBL" id="CAXJRC010000045">
    <property type="protein sequence ID" value="CAL2108563.1"/>
    <property type="molecule type" value="Genomic_DNA"/>
</dbReference>
<feature type="transmembrane region" description="Helical" evidence="1">
    <location>
        <begin position="34"/>
        <end position="56"/>
    </location>
</feature>
<sequence length="246" mass="28758">MSVFGLRTSNPAFTSYFWKKQYSYSKARMTLSGIIFKSLVMLILVCCAAFYTWHLYFSGVIVKWYTSIGALIAVFCSVYISYRHRSAKFLLPIYALAKGFFLGGISAYAHKRFPNLPFQAIGVTLLTFFVMLLLYKWRLIKVTREFRSIIISASVTIFMLYFISWILWLLEINMPFLWGSSWYAIVFNVITAIVASLSLLLDFDYIDRYIGRASKEREWIATWGFLITLIWLYVEVLRLLKKLAIR</sequence>
<feature type="transmembrane region" description="Helical" evidence="1">
    <location>
        <begin position="116"/>
        <end position="137"/>
    </location>
</feature>
<accession>A0ABP1FDV1</accession>
<feature type="transmembrane region" description="Helical" evidence="1">
    <location>
        <begin position="182"/>
        <end position="201"/>
    </location>
</feature>
<evidence type="ECO:0008006" key="4">
    <source>
        <dbReference type="Google" id="ProtNLM"/>
    </source>
</evidence>
<organism evidence="2 3">
    <name type="scientific">Tenacibaculum vairaonense</name>
    <dbReference type="NCBI Taxonomy" id="3137860"/>
    <lineage>
        <taxon>Bacteria</taxon>
        <taxon>Pseudomonadati</taxon>
        <taxon>Bacteroidota</taxon>
        <taxon>Flavobacteriia</taxon>
        <taxon>Flavobacteriales</taxon>
        <taxon>Flavobacteriaceae</taxon>
        <taxon>Tenacibaculum</taxon>
    </lineage>
</organism>
<protein>
    <recommendedName>
        <fullName evidence="4">Bax inhibitor-1/YccA family protein</fullName>
    </recommendedName>
</protein>
<keyword evidence="1" id="KW-0472">Membrane</keyword>